<dbReference type="AlphaFoldDB" id="A0A521FA56"/>
<dbReference type="InterPro" id="IPR014729">
    <property type="entry name" value="Rossmann-like_a/b/a_fold"/>
</dbReference>
<evidence type="ECO:0000256" key="5">
    <source>
        <dbReference type="ARBA" id="ARBA00022991"/>
    </source>
</evidence>
<dbReference type="PANTHER" id="PTHR11455">
    <property type="entry name" value="CRYPTOCHROME"/>
    <property type="match status" value="1"/>
</dbReference>
<dbReference type="InterPro" id="IPR036155">
    <property type="entry name" value="Crypto/Photolyase_N_sf"/>
</dbReference>
<dbReference type="Pfam" id="PF00875">
    <property type="entry name" value="DNA_photolyase"/>
    <property type="match status" value="1"/>
</dbReference>
<evidence type="ECO:0000256" key="1">
    <source>
        <dbReference type="ARBA" id="ARBA00005862"/>
    </source>
</evidence>
<accession>A0A521FA56</accession>
<dbReference type="GO" id="GO:0071949">
    <property type="term" value="F:FAD binding"/>
    <property type="evidence" value="ECO:0007669"/>
    <property type="project" value="TreeGrafter"/>
</dbReference>
<evidence type="ECO:0000256" key="7">
    <source>
        <dbReference type="PIRSR" id="PIRSR602081-2"/>
    </source>
</evidence>
<dbReference type="Proteomes" id="UP000317557">
    <property type="component" value="Unassembled WGS sequence"/>
</dbReference>
<dbReference type="SUPFAM" id="SSF48173">
    <property type="entry name" value="Cryptochrome/photolyase FAD-binding domain"/>
    <property type="match status" value="1"/>
</dbReference>
<dbReference type="InterPro" id="IPR036134">
    <property type="entry name" value="Crypto/Photolyase_FAD-like_sf"/>
</dbReference>
<reference evidence="10 11" key="1">
    <citation type="submission" date="2017-05" db="EMBL/GenBank/DDBJ databases">
        <authorList>
            <person name="Varghese N."/>
            <person name="Submissions S."/>
        </authorList>
    </citation>
    <scope>NUCLEOTIDE SEQUENCE [LARGE SCALE GENOMIC DNA]</scope>
    <source>
        <strain evidence="10 11">DSM 21985</strain>
    </source>
</reference>
<evidence type="ECO:0000313" key="11">
    <source>
        <dbReference type="Proteomes" id="UP000317557"/>
    </source>
</evidence>
<proteinExistence type="inferred from homology"/>
<feature type="binding site" evidence="6">
    <location>
        <begin position="241"/>
        <end position="245"/>
    </location>
    <ligand>
        <name>FAD</name>
        <dbReference type="ChEBI" id="CHEBI:57692"/>
    </ligand>
</feature>
<comment type="cofactor">
    <cofactor evidence="6 8">
        <name>FAD</name>
        <dbReference type="ChEBI" id="CHEBI:57692"/>
    </cofactor>
    <text evidence="6 8">Binds 1 FAD per subunit.</text>
</comment>
<keyword evidence="11" id="KW-1185">Reference proteome</keyword>
<dbReference type="SUPFAM" id="SSF52425">
    <property type="entry name" value="Cryptochrome/photolyase, N-terminal domain"/>
    <property type="match status" value="1"/>
</dbReference>
<comment type="function">
    <text evidence="8">May have a photoreceptor function.</text>
</comment>
<comment type="cofactor">
    <cofactor evidence="8">
        <name>(6R)-5,10-methylene-5,6,7,8-tetrahydrofolate</name>
        <dbReference type="ChEBI" id="CHEBI:15636"/>
    </cofactor>
    <text evidence="8">Binds 1 5,10-methenyltetrahydrofolate (MTHF) per subunit.</text>
</comment>
<feature type="site" description="Electron transfer via tryptophanyl radical" evidence="7">
    <location>
        <position position="365"/>
    </location>
</feature>
<dbReference type="GO" id="GO:0000719">
    <property type="term" value="P:photoreactive repair"/>
    <property type="evidence" value="ECO:0007669"/>
    <property type="project" value="TreeGrafter"/>
</dbReference>
<keyword evidence="3 6" id="KW-0285">Flavoprotein</keyword>
<feature type="binding site" evidence="6">
    <location>
        <begin position="378"/>
        <end position="380"/>
    </location>
    <ligand>
        <name>FAD</name>
        <dbReference type="ChEBI" id="CHEBI:57692"/>
    </ligand>
</feature>
<dbReference type="InterPro" id="IPR006050">
    <property type="entry name" value="DNA_photolyase_N"/>
</dbReference>
<dbReference type="Gene3D" id="1.25.40.80">
    <property type="match status" value="1"/>
</dbReference>
<feature type="site" description="Electron transfer via tryptophanyl radical" evidence="7">
    <location>
        <position position="388"/>
    </location>
</feature>
<keyword evidence="5 8" id="KW-0157">Chromophore</keyword>
<dbReference type="NCBIfam" id="TIGR02765">
    <property type="entry name" value="crypto_DASH"/>
    <property type="match status" value="1"/>
</dbReference>
<protein>
    <recommendedName>
        <fullName evidence="2 8">Cryptochrome DASH</fullName>
    </recommendedName>
</protein>
<gene>
    <name evidence="10" type="ORF">SAMN06265219_11647</name>
</gene>
<comment type="similarity">
    <text evidence="1 8">Belongs to the DNA photolyase class-1 family.</text>
</comment>
<dbReference type="RefSeq" id="WP_142455739.1">
    <property type="nucleotide sequence ID" value="NZ_FXTP01000016.1"/>
</dbReference>
<dbReference type="OrthoDB" id="9772484at2"/>
<keyword evidence="10" id="KW-0456">Lyase</keyword>
<keyword evidence="4 6" id="KW-0274">FAD</keyword>
<dbReference type="Pfam" id="PF03441">
    <property type="entry name" value="FAD_binding_7"/>
    <property type="match status" value="1"/>
</dbReference>
<feature type="site" description="Electron transfer via tryptophanyl radical" evidence="7">
    <location>
        <position position="312"/>
    </location>
</feature>
<dbReference type="InterPro" id="IPR014133">
    <property type="entry name" value="Cry_DASH"/>
</dbReference>
<evidence type="ECO:0000256" key="2">
    <source>
        <dbReference type="ARBA" id="ARBA00017881"/>
    </source>
</evidence>
<organism evidence="10 11">
    <name type="scientific">Gracilimonas mengyeensis</name>
    <dbReference type="NCBI Taxonomy" id="1302730"/>
    <lineage>
        <taxon>Bacteria</taxon>
        <taxon>Pseudomonadati</taxon>
        <taxon>Balneolota</taxon>
        <taxon>Balneolia</taxon>
        <taxon>Balneolales</taxon>
        <taxon>Balneolaceae</taxon>
        <taxon>Gracilimonas</taxon>
    </lineage>
</organism>
<dbReference type="PANTHER" id="PTHR11455:SF22">
    <property type="entry name" value="CRYPTOCHROME DASH"/>
    <property type="match status" value="1"/>
</dbReference>
<sequence length="474" mass="55767">MTRAIIWFRNNLRIHDNESLIKACQADEMIPLYCVDPRHFGNTSFGFPKTGSLRAQFLIESLEDLKSSLQDIGCDLVVRRDKPEEVIPDLVEKYDVDVVFIPKEITREEIDIEEKLKSRLGDKLSFTWESTLFHINDIPYSKNEIPDVFTNYRKKTEKEAKVRKEYEQPTKAKLVDGIEVGDIPSLKELGLSEKEQDDRAVLDFKGGEKAALERLQEYFWEGDHLKNYKFTRNGLLGADYSSKFSPWLANGSLSPRRIYWEVNKYEEQRKKNVSTYWMIFELIWRDYFRFSAWKHGDKIFWPSGIQAKQRDWSHDKDRFKKWAEGNTGIPFIDANMRELNATGYMSNRGRQNVASFLAQNLNIDWRMGAEYFESLLLDYDPCSNYGNWAYNATVGHDPRNRYFNIVNQAQKYDSDGDYVRTWVSELEGVPDEFIHEPHKMTPEQQTLFDVKIGDEYPKPMINLDESYEEIKTRD</sequence>
<dbReference type="GO" id="GO:0003904">
    <property type="term" value="F:deoxyribodipyrimidine photo-lyase activity"/>
    <property type="evidence" value="ECO:0007669"/>
    <property type="project" value="TreeGrafter"/>
</dbReference>
<evidence type="ECO:0000313" key="10">
    <source>
        <dbReference type="EMBL" id="SMO93036.1"/>
    </source>
</evidence>
<evidence type="ECO:0000256" key="6">
    <source>
        <dbReference type="PIRSR" id="PIRSR602081-1"/>
    </source>
</evidence>
<dbReference type="InterPro" id="IPR005101">
    <property type="entry name" value="Cryptochr/Photolyase_FAD-bd"/>
</dbReference>
<evidence type="ECO:0000256" key="8">
    <source>
        <dbReference type="RuleBase" id="RU367151"/>
    </source>
</evidence>
<dbReference type="PRINTS" id="PR00147">
    <property type="entry name" value="DNAPHOTLYASE"/>
</dbReference>
<dbReference type="Gene3D" id="3.40.50.620">
    <property type="entry name" value="HUPs"/>
    <property type="match status" value="1"/>
</dbReference>
<feature type="domain" description="Photolyase/cryptochrome alpha/beta" evidence="9">
    <location>
        <begin position="2"/>
        <end position="136"/>
    </location>
</feature>
<evidence type="ECO:0000256" key="4">
    <source>
        <dbReference type="ARBA" id="ARBA00022827"/>
    </source>
</evidence>
<dbReference type="EMBL" id="FXTP01000016">
    <property type="protein sequence ID" value="SMO93036.1"/>
    <property type="molecule type" value="Genomic_DNA"/>
</dbReference>
<evidence type="ECO:0000256" key="3">
    <source>
        <dbReference type="ARBA" id="ARBA00022630"/>
    </source>
</evidence>
<dbReference type="GO" id="GO:0003677">
    <property type="term" value="F:DNA binding"/>
    <property type="evidence" value="ECO:0007669"/>
    <property type="project" value="TreeGrafter"/>
</dbReference>
<evidence type="ECO:0000259" key="9">
    <source>
        <dbReference type="PROSITE" id="PS51645"/>
    </source>
</evidence>
<dbReference type="Gene3D" id="1.10.579.10">
    <property type="entry name" value="DNA Cyclobutane Dipyrimidine Photolyase, subunit A, domain 3"/>
    <property type="match status" value="1"/>
</dbReference>
<name>A0A521FA56_9BACT</name>
<feature type="binding site" evidence="6">
    <location>
        <position position="228"/>
    </location>
    <ligand>
        <name>FAD</name>
        <dbReference type="ChEBI" id="CHEBI:57692"/>
    </ligand>
</feature>
<dbReference type="PROSITE" id="PS51645">
    <property type="entry name" value="PHR_CRY_ALPHA_BETA"/>
    <property type="match status" value="1"/>
</dbReference>
<dbReference type="InterPro" id="IPR002081">
    <property type="entry name" value="Cryptochrome/DNA_photolyase_1"/>
</dbReference>